<comment type="subcellular location">
    <subcellularLocation>
        <location evidence="1">Membrane</location>
        <topology evidence="1">Multi-pass membrane protein</topology>
    </subcellularLocation>
</comment>
<evidence type="ECO:0000313" key="7">
    <source>
        <dbReference type="EMBL" id="CAH0378886.1"/>
    </source>
</evidence>
<keyword evidence="3 5" id="KW-1133">Transmembrane helix</keyword>
<dbReference type="GO" id="GO:0097035">
    <property type="term" value="P:regulation of membrane lipid distribution"/>
    <property type="evidence" value="ECO:0007669"/>
    <property type="project" value="TreeGrafter"/>
</dbReference>
<evidence type="ECO:0000256" key="1">
    <source>
        <dbReference type="ARBA" id="ARBA00004141"/>
    </source>
</evidence>
<keyword evidence="2 5" id="KW-0812">Transmembrane</keyword>
<evidence type="ECO:0000256" key="5">
    <source>
        <dbReference type="SAM" id="Phobius"/>
    </source>
</evidence>
<dbReference type="InterPro" id="IPR050846">
    <property type="entry name" value="TLCD"/>
</dbReference>
<dbReference type="GO" id="GO:0055091">
    <property type="term" value="P:phospholipid homeostasis"/>
    <property type="evidence" value="ECO:0007669"/>
    <property type="project" value="TreeGrafter"/>
</dbReference>
<dbReference type="InterPro" id="IPR006634">
    <property type="entry name" value="TLC-dom"/>
</dbReference>
<protein>
    <recommendedName>
        <fullName evidence="6">TLC domain-containing protein</fullName>
    </recommendedName>
</protein>
<evidence type="ECO:0000313" key="8">
    <source>
        <dbReference type="Proteomes" id="UP000789595"/>
    </source>
</evidence>
<feature type="transmembrane region" description="Helical" evidence="5">
    <location>
        <begin position="163"/>
        <end position="182"/>
    </location>
</feature>
<dbReference type="Pfam" id="PF03798">
    <property type="entry name" value="TRAM_LAG1_CLN8"/>
    <property type="match status" value="1"/>
</dbReference>
<evidence type="ECO:0000256" key="3">
    <source>
        <dbReference type="ARBA" id="ARBA00022989"/>
    </source>
</evidence>
<evidence type="ECO:0000256" key="4">
    <source>
        <dbReference type="ARBA" id="ARBA00023136"/>
    </source>
</evidence>
<evidence type="ECO:0000259" key="6">
    <source>
        <dbReference type="SMART" id="SM00724"/>
    </source>
</evidence>
<evidence type="ECO:0000256" key="2">
    <source>
        <dbReference type="ARBA" id="ARBA00022692"/>
    </source>
</evidence>
<sequence length="244" mass="27392">MDYAADAYKFGALLCGLHGAGRLAGLSDIAAHVVPQAVAFLILAVLGVDAWRSMYEDVGTTPGVYAEAHANGIRCCILQIPFQLYELACAARVKRLRGKTFEMVAHHALALLLACLAVNKNIYFFYGTYFFGVSELSSLPLVFLDLFKMFPDVKKRYPVSNELIRPFFCVCFLVLRTFYWPYVSYHFWSASLTHYPNDALEVITFCTVNLLLSALQAFWTYLIIIGLYKLAIGDPTTHDVDKID</sequence>
<dbReference type="Proteomes" id="UP000789595">
    <property type="component" value="Unassembled WGS sequence"/>
</dbReference>
<dbReference type="AlphaFoldDB" id="A0A8J2X2W1"/>
<gene>
    <name evidence="7" type="ORF">PECAL_6P04830</name>
</gene>
<feature type="domain" description="TLC" evidence="6">
    <location>
        <begin position="22"/>
        <end position="232"/>
    </location>
</feature>
<dbReference type="PANTHER" id="PTHR13439">
    <property type="entry name" value="CT120 PROTEIN"/>
    <property type="match status" value="1"/>
</dbReference>
<dbReference type="GO" id="GO:0071709">
    <property type="term" value="P:membrane assembly"/>
    <property type="evidence" value="ECO:0007669"/>
    <property type="project" value="TreeGrafter"/>
</dbReference>
<proteinExistence type="predicted"/>
<dbReference type="SMART" id="SM00724">
    <property type="entry name" value="TLC"/>
    <property type="match status" value="1"/>
</dbReference>
<reference evidence="7" key="1">
    <citation type="submission" date="2021-11" db="EMBL/GenBank/DDBJ databases">
        <authorList>
            <consortium name="Genoscope - CEA"/>
            <person name="William W."/>
        </authorList>
    </citation>
    <scope>NUCLEOTIDE SEQUENCE</scope>
</reference>
<dbReference type="GO" id="GO:0007009">
    <property type="term" value="P:plasma membrane organization"/>
    <property type="evidence" value="ECO:0007669"/>
    <property type="project" value="TreeGrafter"/>
</dbReference>
<keyword evidence="4 5" id="KW-0472">Membrane</keyword>
<keyword evidence="8" id="KW-1185">Reference proteome</keyword>
<dbReference type="EMBL" id="CAKKNE010000006">
    <property type="protein sequence ID" value="CAH0378886.1"/>
    <property type="molecule type" value="Genomic_DNA"/>
</dbReference>
<accession>A0A8J2X2W1</accession>
<comment type="caution">
    <text evidence="7">The sequence shown here is derived from an EMBL/GenBank/DDBJ whole genome shotgun (WGS) entry which is preliminary data.</text>
</comment>
<dbReference type="OrthoDB" id="39387at2759"/>
<feature type="transmembrane region" description="Helical" evidence="5">
    <location>
        <begin position="129"/>
        <end position="151"/>
    </location>
</feature>
<dbReference type="PANTHER" id="PTHR13439:SF4">
    <property type="entry name" value="TLC DOMAIN-CONTAINING PROTEIN"/>
    <property type="match status" value="1"/>
</dbReference>
<feature type="transmembrane region" description="Helical" evidence="5">
    <location>
        <begin position="202"/>
        <end position="228"/>
    </location>
</feature>
<feature type="transmembrane region" description="Helical" evidence="5">
    <location>
        <begin position="29"/>
        <end position="48"/>
    </location>
</feature>
<name>A0A8J2X2W1_9STRA</name>
<organism evidence="7 8">
    <name type="scientific">Pelagomonas calceolata</name>
    <dbReference type="NCBI Taxonomy" id="35677"/>
    <lineage>
        <taxon>Eukaryota</taxon>
        <taxon>Sar</taxon>
        <taxon>Stramenopiles</taxon>
        <taxon>Ochrophyta</taxon>
        <taxon>Pelagophyceae</taxon>
        <taxon>Pelagomonadales</taxon>
        <taxon>Pelagomonadaceae</taxon>
        <taxon>Pelagomonas</taxon>
    </lineage>
</organism>
<dbReference type="GO" id="GO:0005886">
    <property type="term" value="C:plasma membrane"/>
    <property type="evidence" value="ECO:0007669"/>
    <property type="project" value="TreeGrafter"/>
</dbReference>